<dbReference type="Gene3D" id="3.40.50.12370">
    <property type="match status" value="1"/>
</dbReference>
<evidence type="ECO:0000259" key="5">
    <source>
        <dbReference type="Pfam" id="PF23256"/>
    </source>
</evidence>
<gene>
    <name evidence="7" type="ORF">Fot_08278</name>
</gene>
<dbReference type="PANTHER" id="PTHR32468:SF0">
    <property type="entry name" value="K(+)_H(+) ANTIPORTER 1"/>
    <property type="match status" value="1"/>
</dbReference>
<evidence type="ECO:0000256" key="2">
    <source>
        <dbReference type="ARBA" id="ARBA00022538"/>
    </source>
</evidence>
<evidence type="ECO:0000313" key="8">
    <source>
        <dbReference type="Proteomes" id="UP001604277"/>
    </source>
</evidence>
<feature type="domain" description="Cation/H(+) antiporter central" evidence="5">
    <location>
        <begin position="3"/>
        <end position="141"/>
    </location>
</feature>
<keyword evidence="4" id="KW-0406">Ion transport</keyword>
<evidence type="ECO:0000313" key="7">
    <source>
        <dbReference type="EMBL" id="KAL2554659.1"/>
    </source>
</evidence>
<keyword evidence="8" id="KW-1185">Reference proteome</keyword>
<dbReference type="Pfam" id="PF23256">
    <property type="entry name" value="CHX17_2nd"/>
    <property type="match status" value="1"/>
</dbReference>
<keyword evidence="1" id="KW-0813">Transport</keyword>
<keyword evidence="3" id="KW-0630">Potassium</keyword>
<name>A0ABD1WY99_9LAMI</name>
<dbReference type="InterPro" id="IPR057291">
    <property type="entry name" value="CHX17_2nd"/>
</dbReference>
<accession>A0ABD1WY99</accession>
<sequence length="341" mass="37699">MKLYVMQLVELTDRSSSIVMVQRVRKNGVPCIGRFHQGEYNEQIAAAFEAYNQLGRVTVRPTTSISTLSIMHEDICHIAEKKRAAMIILPFHKQWKREGDQVVEINVGHGWRDVNEKVLINAPCSVGVLIDRGFGLRVQKSPGNSDLLKRVCVVFVGGPDSRMALKFGSRMSDHPAVRLTVIKFVVTAESDGNNKSQSPSVEVSVELDNDSIASTSYRKEMEHDEAVLADFTRSWYGIAEYIEKEAKNIVEEVLAIAQSSEFELMVVGKGRSPPAMVAELANHHNACNELGPIGGLLASTGNGTKCSVLVIQHHDSTLEDEFNLKMFNNKDGSVDKCVTNL</sequence>
<evidence type="ECO:0000256" key="4">
    <source>
        <dbReference type="ARBA" id="ARBA00023065"/>
    </source>
</evidence>
<dbReference type="Proteomes" id="UP001604277">
    <property type="component" value="Unassembled WGS sequence"/>
</dbReference>
<evidence type="ECO:0000259" key="6">
    <source>
        <dbReference type="Pfam" id="PF23259"/>
    </source>
</evidence>
<dbReference type="EMBL" id="JBFOLJ010000002">
    <property type="protein sequence ID" value="KAL2554659.1"/>
    <property type="molecule type" value="Genomic_DNA"/>
</dbReference>
<proteinExistence type="predicted"/>
<protein>
    <submittedName>
        <fullName evidence="7">Cation/H(+) antiporter 20</fullName>
    </submittedName>
</protein>
<dbReference type="GO" id="GO:0006813">
    <property type="term" value="P:potassium ion transport"/>
    <property type="evidence" value="ECO:0007669"/>
    <property type="project" value="UniProtKB-KW"/>
</dbReference>
<feature type="domain" description="Cation/H(+) antiporter C-terminal" evidence="6">
    <location>
        <begin position="151"/>
        <end position="314"/>
    </location>
</feature>
<reference evidence="8" key="1">
    <citation type="submission" date="2024-07" db="EMBL/GenBank/DDBJ databases">
        <title>Two chromosome-level genome assemblies of Korean endemic species Abeliophyllum distichum and Forsythia ovata (Oleaceae).</title>
        <authorList>
            <person name="Jang H."/>
        </authorList>
    </citation>
    <scope>NUCLEOTIDE SEQUENCE [LARGE SCALE GENOMIC DNA]</scope>
</reference>
<keyword evidence="2" id="KW-0633">Potassium transport</keyword>
<dbReference type="PANTHER" id="PTHR32468">
    <property type="entry name" value="CATION/H + ANTIPORTER"/>
    <property type="match status" value="1"/>
</dbReference>
<evidence type="ECO:0000256" key="3">
    <source>
        <dbReference type="ARBA" id="ARBA00022958"/>
    </source>
</evidence>
<dbReference type="Pfam" id="PF23259">
    <property type="entry name" value="CHX17_C"/>
    <property type="match status" value="1"/>
</dbReference>
<dbReference type="InterPro" id="IPR057290">
    <property type="entry name" value="CHX17_C"/>
</dbReference>
<comment type="caution">
    <text evidence="7">The sequence shown here is derived from an EMBL/GenBank/DDBJ whole genome shotgun (WGS) entry which is preliminary data.</text>
</comment>
<dbReference type="AlphaFoldDB" id="A0ABD1WY99"/>
<organism evidence="7 8">
    <name type="scientific">Forsythia ovata</name>
    <dbReference type="NCBI Taxonomy" id="205694"/>
    <lineage>
        <taxon>Eukaryota</taxon>
        <taxon>Viridiplantae</taxon>
        <taxon>Streptophyta</taxon>
        <taxon>Embryophyta</taxon>
        <taxon>Tracheophyta</taxon>
        <taxon>Spermatophyta</taxon>
        <taxon>Magnoliopsida</taxon>
        <taxon>eudicotyledons</taxon>
        <taxon>Gunneridae</taxon>
        <taxon>Pentapetalae</taxon>
        <taxon>asterids</taxon>
        <taxon>lamiids</taxon>
        <taxon>Lamiales</taxon>
        <taxon>Oleaceae</taxon>
        <taxon>Forsythieae</taxon>
        <taxon>Forsythia</taxon>
    </lineage>
</organism>
<dbReference type="InterPro" id="IPR050794">
    <property type="entry name" value="CPA2_transporter"/>
</dbReference>
<evidence type="ECO:0000256" key="1">
    <source>
        <dbReference type="ARBA" id="ARBA00022448"/>
    </source>
</evidence>